<proteinExistence type="predicted"/>
<name>A0A8S5RW68_9CAUD</name>
<dbReference type="EMBL" id="BK032497">
    <property type="protein sequence ID" value="DAF42747.1"/>
    <property type="molecule type" value="Genomic_DNA"/>
</dbReference>
<sequence length="150" mass="17728">MKLTKELFGKLDLYSDGYGNVADLSDELMVLMKENYDWPSNELTNKLEKELNSGKMILPKSRIKYYVENLSEAFLDYFDNKPAIAKLNNANIDWTRLLSDENVQEELQKKLEKNFKSNFKFEDEEFSIDERSYFKNEYDLIAEVILPKLN</sequence>
<protein>
    <submittedName>
        <fullName evidence="1">Uncharacterized protein</fullName>
    </submittedName>
</protein>
<reference evidence="1" key="1">
    <citation type="journal article" date="2021" name="Proc. Natl. Acad. Sci. U.S.A.">
        <title>A Catalog of Tens of Thousands of Viruses from Human Metagenomes Reveals Hidden Associations with Chronic Diseases.</title>
        <authorList>
            <person name="Tisza M.J."/>
            <person name="Buck C.B."/>
        </authorList>
    </citation>
    <scope>NUCLEOTIDE SEQUENCE</scope>
    <source>
        <strain evidence="1">CtHip2</strain>
    </source>
</reference>
<accession>A0A8S5RW68</accession>
<evidence type="ECO:0000313" key="1">
    <source>
        <dbReference type="EMBL" id="DAF42747.1"/>
    </source>
</evidence>
<organism evidence="1">
    <name type="scientific">Siphoviridae sp. ctHip2</name>
    <dbReference type="NCBI Taxonomy" id="2827830"/>
    <lineage>
        <taxon>Viruses</taxon>
        <taxon>Duplodnaviria</taxon>
        <taxon>Heunggongvirae</taxon>
        <taxon>Uroviricota</taxon>
        <taxon>Caudoviricetes</taxon>
    </lineage>
</organism>